<organism evidence="7 8">
    <name type="scientific">Enterobacter asburiae</name>
    <dbReference type="NCBI Taxonomy" id="61645"/>
    <lineage>
        <taxon>Bacteria</taxon>
        <taxon>Pseudomonadati</taxon>
        <taxon>Pseudomonadota</taxon>
        <taxon>Gammaproteobacteria</taxon>
        <taxon>Enterobacterales</taxon>
        <taxon>Enterobacteriaceae</taxon>
        <taxon>Enterobacter</taxon>
        <taxon>Enterobacter cloacae complex</taxon>
    </lineage>
</organism>
<keyword evidence="1" id="KW-0813">Transport</keyword>
<evidence type="ECO:0000256" key="3">
    <source>
        <dbReference type="ARBA" id="ARBA00022597"/>
    </source>
</evidence>
<sequence>MFQLSVQDIHPGAQAGDKEEAIRQVAAALVQAGNVADGYVNGMLAREQADLNLPRQWHCPFRTAQPTPAIRC</sequence>
<dbReference type="Proteomes" id="UP000255163">
    <property type="component" value="Unassembled WGS sequence"/>
</dbReference>
<protein>
    <submittedName>
        <fullName evidence="7">HPr family phosphocarrier protein</fullName>
    </submittedName>
</protein>
<evidence type="ECO:0000256" key="1">
    <source>
        <dbReference type="ARBA" id="ARBA00022448"/>
    </source>
</evidence>
<keyword evidence="2" id="KW-0597">Phosphoprotein</keyword>
<keyword evidence="6" id="KW-0418">Kinase</keyword>
<accession>A0A376FME7</accession>
<dbReference type="GO" id="GO:0005886">
    <property type="term" value="C:plasma membrane"/>
    <property type="evidence" value="ECO:0007669"/>
    <property type="project" value="TreeGrafter"/>
</dbReference>
<evidence type="ECO:0000313" key="7">
    <source>
        <dbReference type="EMBL" id="STD27375.1"/>
    </source>
</evidence>
<evidence type="ECO:0000313" key="8">
    <source>
        <dbReference type="Proteomes" id="UP000255163"/>
    </source>
</evidence>
<dbReference type="InterPro" id="IPR050893">
    <property type="entry name" value="Sugar_PTS"/>
</dbReference>
<gene>
    <name evidence="7" type="primary">fruB_1</name>
    <name evidence="7" type="ORF">NCTC12123_06086</name>
</gene>
<dbReference type="PANTHER" id="PTHR30181">
    <property type="entry name" value="MANNITOL PERMEASE IIC COMPONENT"/>
    <property type="match status" value="1"/>
</dbReference>
<keyword evidence="3" id="KW-0762">Sugar transport</keyword>
<name>A0A376FME7_ENTAS</name>
<dbReference type="PANTHER" id="PTHR30181:SF3">
    <property type="entry name" value="MULTIPHOSPHORYL TRANSFER PROTEIN"/>
    <property type="match status" value="1"/>
</dbReference>
<proteinExistence type="predicted"/>
<dbReference type="GO" id="GO:0090563">
    <property type="term" value="F:protein-phosphocysteine-sugar phosphotransferase activity"/>
    <property type="evidence" value="ECO:0007669"/>
    <property type="project" value="TreeGrafter"/>
</dbReference>
<evidence type="ECO:0000256" key="4">
    <source>
        <dbReference type="ARBA" id="ARBA00022679"/>
    </source>
</evidence>
<reference evidence="7 8" key="1">
    <citation type="submission" date="2018-06" db="EMBL/GenBank/DDBJ databases">
        <authorList>
            <consortium name="Pathogen Informatics"/>
            <person name="Doyle S."/>
        </authorList>
    </citation>
    <scope>NUCLEOTIDE SEQUENCE [LARGE SCALE GENOMIC DNA]</scope>
    <source>
        <strain evidence="7 8">NCTC12123</strain>
    </source>
</reference>
<dbReference type="GO" id="GO:0009401">
    <property type="term" value="P:phosphoenolpyruvate-dependent sugar phosphotransferase system"/>
    <property type="evidence" value="ECO:0007669"/>
    <property type="project" value="UniProtKB-KW"/>
</dbReference>
<dbReference type="GO" id="GO:0016301">
    <property type="term" value="F:kinase activity"/>
    <property type="evidence" value="ECO:0007669"/>
    <property type="project" value="UniProtKB-KW"/>
</dbReference>
<dbReference type="AlphaFoldDB" id="A0A376FME7"/>
<evidence type="ECO:0000256" key="2">
    <source>
        <dbReference type="ARBA" id="ARBA00022553"/>
    </source>
</evidence>
<dbReference type="InterPro" id="IPR016152">
    <property type="entry name" value="PTrfase/Anion_transptr"/>
</dbReference>
<dbReference type="Gene3D" id="3.40.930.10">
    <property type="entry name" value="Mannitol-specific EII, Chain A"/>
    <property type="match status" value="1"/>
</dbReference>
<keyword evidence="4" id="KW-0808">Transferase</keyword>
<dbReference type="EMBL" id="UFYI01000007">
    <property type="protein sequence ID" value="STD27375.1"/>
    <property type="molecule type" value="Genomic_DNA"/>
</dbReference>
<dbReference type="SUPFAM" id="SSF55804">
    <property type="entry name" value="Phoshotransferase/anion transport protein"/>
    <property type="match status" value="1"/>
</dbReference>
<keyword evidence="5" id="KW-0598">Phosphotransferase system</keyword>
<evidence type="ECO:0000256" key="6">
    <source>
        <dbReference type="ARBA" id="ARBA00022777"/>
    </source>
</evidence>
<evidence type="ECO:0000256" key="5">
    <source>
        <dbReference type="ARBA" id="ARBA00022683"/>
    </source>
</evidence>